<dbReference type="Gene3D" id="3.30.420.240">
    <property type="match status" value="1"/>
</dbReference>
<dbReference type="Gene3D" id="3.40.50.300">
    <property type="entry name" value="P-loop containing nucleotide triphosphate hydrolases"/>
    <property type="match status" value="1"/>
</dbReference>
<dbReference type="EMBL" id="CP016286">
    <property type="protein sequence ID" value="ANP86515.1"/>
    <property type="molecule type" value="Genomic_DNA"/>
</dbReference>
<evidence type="ECO:0008006" key="3">
    <source>
        <dbReference type="Google" id="ProtNLM"/>
    </source>
</evidence>
<sequence>MNILDTFEDPKLFRPWFKDRATYEAWFAFTAAMFAIDMTPEQLAIYRKHTGRIAPPSQAATEAALIIGRRGGKSLFLALWSVYLACFRKYDAYLQPGERATIMILAADRRQARVIFRYISGMLNDIPLLKRMVERETAESFDLSNRTTIEVGTASSKSTRGYAFAAVCADEIAFWPTNEDAAEVDESILAAIRPGMASIPGSLLLLASSPYARKGALFRTYDRWYGKEGGPLVWQAATREMNPTIPQLVIDQAMERDASSASAEFMARFRTDIETLFTRESVLACVDSGVAERPYIPGVQHWGFADPSGGSADSYTAAVASRDGDQIIINAVREIKPPFSPDAATKELADFFKSYGLRTITGDRYAGEYPRELFRKNGIEYMTSSAVRSELYLSALLPLTNAKRLTLLDNDRVINQMIGLERRTGRGRDVVDHAPGQHDDVANAVAGAAWLANRRASNIKPMLAAPQLIPLVDCHNPATDW</sequence>
<dbReference type="RefSeq" id="WP_065280746.1">
    <property type="nucleotide sequence ID" value="NZ_CP016286.1"/>
</dbReference>
<dbReference type="AlphaFoldDB" id="A0A1B1C9T7"/>
<organism evidence="1 2">
    <name type="scientific">Rhizobium leguminosarum</name>
    <dbReference type="NCBI Taxonomy" id="384"/>
    <lineage>
        <taxon>Bacteria</taxon>
        <taxon>Pseudomonadati</taxon>
        <taxon>Pseudomonadota</taxon>
        <taxon>Alphaproteobacteria</taxon>
        <taxon>Hyphomicrobiales</taxon>
        <taxon>Rhizobiaceae</taxon>
        <taxon>Rhizobium/Agrobacterium group</taxon>
        <taxon>Rhizobium</taxon>
    </lineage>
</organism>
<proteinExistence type="predicted"/>
<dbReference type="InterPro" id="IPR027417">
    <property type="entry name" value="P-loop_NTPase"/>
</dbReference>
<accession>A0A1B1C9T7</accession>
<name>A0A1B1C9T7_RHILE</name>
<gene>
    <name evidence="1" type="ORF">BA011_12790</name>
</gene>
<protein>
    <recommendedName>
        <fullName evidence="3">Terminase</fullName>
    </recommendedName>
</protein>
<reference evidence="1 2" key="1">
    <citation type="submission" date="2016-06" db="EMBL/GenBank/DDBJ databases">
        <title>Microsymbionts genomes from the relict species Vavilovia formosa.</title>
        <authorList>
            <person name="Chirak E."/>
            <person name="Kimeklis A."/>
            <person name="Andronov E."/>
        </authorList>
    </citation>
    <scope>NUCLEOTIDE SEQUENCE [LARGE SCALE GENOMIC DNA]</scope>
    <source>
        <strain evidence="1 2">Vaf10</strain>
    </source>
</reference>
<evidence type="ECO:0000313" key="2">
    <source>
        <dbReference type="Proteomes" id="UP000092691"/>
    </source>
</evidence>
<dbReference type="Proteomes" id="UP000092691">
    <property type="component" value="Chromosome"/>
</dbReference>
<evidence type="ECO:0000313" key="1">
    <source>
        <dbReference type="EMBL" id="ANP86515.1"/>
    </source>
</evidence>